<evidence type="ECO:0000313" key="1">
    <source>
        <dbReference type="EMBL" id="CAJ74276.1"/>
    </source>
</evidence>
<dbReference type="EMBL" id="CT573071">
    <property type="protein sequence ID" value="CAJ74276.1"/>
    <property type="molecule type" value="Genomic_DNA"/>
</dbReference>
<reference evidence="1" key="2">
    <citation type="submission" date="2006-01" db="EMBL/GenBank/DDBJ databases">
        <authorList>
            <person name="Genoscope"/>
        </authorList>
    </citation>
    <scope>NUCLEOTIDE SEQUENCE</scope>
</reference>
<reference evidence="2 3" key="3">
    <citation type="submission" date="2020-02" db="EMBL/GenBank/DDBJ databases">
        <title>Newly sequenced genome of strain CSTR1 showed variability in Candidatus Kuenenia stuttgartiensis genomes.</title>
        <authorList>
            <person name="Ding C."/>
            <person name="Adrian L."/>
        </authorList>
    </citation>
    <scope>NUCLEOTIDE SEQUENCE [LARGE SCALE GENOMIC DNA]</scope>
    <source>
        <strain evidence="2 3">CSTR1</strain>
    </source>
</reference>
<gene>
    <name evidence="2" type="ORF">KsCSTR_19980</name>
    <name evidence="1" type="ORF">kuste3513</name>
</gene>
<reference evidence="1" key="1">
    <citation type="journal article" date="2006" name="Nature">
        <title>Deciphering the evolution and metabolism of an anammox bacterium from a community genome.</title>
        <authorList>
            <person name="Strous M."/>
            <person name="Pelletier E."/>
            <person name="Mangenot S."/>
            <person name="Rattei T."/>
            <person name="Lehner A."/>
            <person name="Taylor M.W."/>
            <person name="Horn M."/>
            <person name="Daims H."/>
            <person name="Bartol-Mavel D."/>
            <person name="Wincker P."/>
            <person name="Barbe V."/>
            <person name="Fonknechten N."/>
            <person name="Vallenet D."/>
            <person name="Segurens B."/>
            <person name="Schenowitz-Truong C."/>
            <person name="Medigue C."/>
            <person name="Collingro A."/>
            <person name="Snel B."/>
            <person name="Dutilh B.E."/>
            <person name="OpDenCamp H.J.M."/>
            <person name="vanDerDrift C."/>
            <person name="Cirpus I."/>
            <person name="vanDePas-Schoonen K.T."/>
            <person name="Harhangi H.R."/>
            <person name="vanNiftrik L."/>
            <person name="Schmid M."/>
            <person name="Keltjens J."/>
            <person name="vanDeVossenberg J."/>
            <person name="Kartal B."/>
            <person name="Meier H."/>
            <person name="Frishman D."/>
            <person name="Huynen M.A."/>
            <person name="Mewes H."/>
            <person name="Weissenbach J."/>
            <person name="Jetten M.S.M."/>
            <person name="Wagner M."/>
            <person name="LePaslier D."/>
        </authorList>
    </citation>
    <scope>NUCLEOTIDE SEQUENCE</scope>
</reference>
<accession>Q1Q2P3</accession>
<dbReference type="EMBL" id="CP049055">
    <property type="protein sequence ID" value="QII11376.1"/>
    <property type="molecule type" value="Genomic_DNA"/>
</dbReference>
<dbReference type="AlphaFoldDB" id="Q1Q2P3"/>
<name>Q1Q2P3_KUEST</name>
<proteinExistence type="predicted"/>
<evidence type="ECO:0000313" key="2">
    <source>
        <dbReference type="EMBL" id="QII11376.1"/>
    </source>
</evidence>
<organism evidence="1">
    <name type="scientific">Kuenenia stuttgartiensis</name>
    <dbReference type="NCBI Taxonomy" id="174633"/>
    <lineage>
        <taxon>Bacteria</taxon>
        <taxon>Pseudomonadati</taxon>
        <taxon>Planctomycetota</taxon>
        <taxon>Candidatus Brocadiia</taxon>
        <taxon>Candidatus Brocadiales</taxon>
        <taxon>Candidatus Brocadiaceae</taxon>
        <taxon>Candidatus Kuenenia</taxon>
    </lineage>
</organism>
<evidence type="ECO:0000313" key="3">
    <source>
        <dbReference type="Proteomes" id="UP000501926"/>
    </source>
</evidence>
<protein>
    <submittedName>
        <fullName evidence="1">Uncharacterized protein</fullName>
    </submittedName>
</protein>
<dbReference type="Proteomes" id="UP000501926">
    <property type="component" value="Chromosome"/>
</dbReference>
<sequence>MTYCSSLKFKVIVFISIARHMNNRSIVFWGNVHINRLAKAERSDVFARQG</sequence>